<dbReference type="Gene3D" id="3.30.300.30">
    <property type="match status" value="1"/>
</dbReference>
<dbReference type="PANTHER" id="PTHR43767:SF12">
    <property type="entry name" value="AMP-DEPENDENT SYNTHETASE AND LIGASE"/>
    <property type="match status" value="1"/>
</dbReference>
<dbReference type="Pfam" id="PF13193">
    <property type="entry name" value="AMP-binding_C"/>
    <property type="match status" value="1"/>
</dbReference>
<dbReference type="InterPro" id="IPR020845">
    <property type="entry name" value="AMP-binding_CS"/>
</dbReference>
<protein>
    <submittedName>
        <fullName evidence="3">AMP-binding protein</fullName>
    </submittedName>
</protein>
<dbReference type="InterPro" id="IPR042099">
    <property type="entry name" value="ANL_N_sf"/>
</dbReference>
<dbReference type="PROSITE" id="PS00455">
    <property type="entry name" value="AMP_BINDING"/>
    <property type="match status" value="1"/>
</dbReference>
<dbReference type="Proteomes" id="UP001212602">
    <property type="component" value="Unassembled WGS sequence"/>
</dbReference>
<keyword evidence="4" id="KW-1185">Reference proteome</keyword>
<feature type="domain" description="AMP-dependent synthetase/ligase" evidence="1">
    <location>
        <begin position="31"/>
        <end position="422"/>
    </location>
</feature>
<sequence length="568" mass="61088">MTTTKPWLNAYPPGTRWDAPLRTTALTAVLDEAVARWPERTALRFEGAALSYAQLDAACDRFARALARLGVRPGSHVGLYLPNTPHYVIGFFAALRAGATVVNYSPLDAGAVLAHKIEDSRTDLILTLDVPELAGRMRGFLDSTRLATLVLGVVDDFLPAAATARAPADEPDARCFRFAELMAAEAAAEAQGVAGLPVLPTRVADLQALAVLQYTGGTTGHPKGAMLTHANLSSALAQLREIWLHGGLVAEGEERFLVVLPLFHIYSLVANMLLGLSLGAELTLHQRFETQSAVDTIAGQRISVFFGVPTIFVALATHETLTREQLASLKFCNSGGAPIAIESYRRFVDKAQCRLLEGWGMTETCGLGTLSTGYGEHPIGSAGVPVPRADVRFLDLQTGQEVPLGEKGELCIRGPNVMAGYWQRPDATAESCTADGYLRTGDVGYMTRDGVVYLVDRTKDMLICGGFNVYPRNIEEAIYRHPSVEEVIVIGIPDAYRGQSPKAFVKLKAGASPLSLDDLRAFLKDHLGKHEMPSALELREALPKTPVGKLSKKELHAEVAQGAVAVVA</sequence>
<dbReference type="Gene3D" id="3.40.50.12780">
    <property type="entry name" value="N-terminal domain of ligase-like"/>
    <property type="match status" value="1"/>
</dbReference>
<reference evidence="3" key="1">
    <citation type="submission" date="2023-01" db="EMBL/GenBank/DDBJ databases">
        <title>Xenophilus mangrovi sp. nov., isolated from soil of Mangrove nature reserve.</title>
        <authorList>
            <person name="Xu S."/>
            <person name="Liu Z."/>
            <person name="Xu Y."/>
        </authorList>
    </citation>
    <scope>NUCLEOTIDE SEQUENCE</scope>
    <source>
        <strain evidence="3">YW8</strain>
    </source>
</reference>
<dbReference type="InterPro" id="IPR050237">
    <property type="entry name" value="ATP-dep_AMP-bd_enzyme"/>
</dbReference>
<evidence type="ECO:0000313" key="4">
    <source>
        <dbReference type="Proteomes" id="UP001212602"/>
    </source>
</evidence>
<dbReference type="SUPFAM" id="SSF56801">
    <property type="entry name" value="Acetyl-CoA synthetase-like"/>
    <property type="match status" value="1"/>
</dbReference>
<accession>A0AAE3N9U8</accession>
<proteinExistence type="predicted"/>
<gene>
    <name evidence="3" type="ORF">PGB34_18335</name>
</gene>
<feature type="domain" description="AMP-binding enzyme C-terminal" evidence="2">
    <location>
        <begin position="474"/>
        <end position="549"/>
    </location>
</feature>
<dbReference type="EMBL" id="JAQIPB010000009">
    <property type="protein sequence ID" value="MDA7418330.1"/>
    <property type="molecule type" value="Genomic_DNA"/>
</dbReference>
<dbReference type="AlphaFoldDB" id="A0AAE3N9U8"/>
<comment type="caution">
    <text evidence="3">The sequence shown here is derived from an EMBL/GenBank/DDBJ whole genome shotgun (WGS) entry which is preliminary data.</text>
</comment>
<dbReference type="Pfam" id="PF00501">
    <property type="entry name" value="AMP-binding"/>
    <property type="match status" value="1"/>
</dbReference>
<name>A0AAE3N9U8_9BURK</name>
<dbReference type="InterPro" id="IPR045851">
    <property type="entry name" value="AMP-bd_C_sf"/>
</dbReference>
<evidence type="ECO:0000313" key="3">
    <source>
        <dbReference type="EMBL" id="MDA7418330.1"/>
    </source>
</evidence>
<dbReference type="InterPro" id="IPR000873">
    <property type="entry name" value="AMP-dep_synth/lig_dom"/>
</dbReference>
<organism evidence="3 4">
    <name type="scientific">Xenophilus arseniciresistens</name>
    <dbReference type="NCBI Taxonomy" id="1283306"/>
    <lineage>
        <taxon>Bacteria</taxon>
        <taxon>Pseudomonadati</taxon>
        <taxon>Pseudomonadota</taxon>
        <taxon>Betaproteobacteria</taxon>
        <taxon>Burkholderiales</taxon>
        <taxon>Comamonadaceae</taxon>
        <taxon>Xenophilus</taxon>
    </lineage>
</organism>
<dbReference type="RefSeq" id="WP_271429547.1">
    <property type="nucleotide sequence ID" value="NZ_JAQIPB010000009.1"/>
</dbReference>
<dbReference type="PANTHER" id="PTHR43767">
    <property type="entry name" value="LONG-CHAIN-FATTY-ACID--COA LIGASE"/>
    <property type="match status" value="1"/>
</dbReference>
<evidence type="ECO:0000259" key="1">
    <source>
        <dbReference type="Pfam" id="PF00501"/>
    </source>
</evidence>
<dbReference type="InterPro" id="IPR025110">
    <property type="entry name" value="AMP-bd_C"/>
</dbReference>
<evidence type="ECO:0000259" key="2">
    <source>
        <dbReference type="Pfam" id="PF13193"/>
    </source>
</evidence>
<dbReference type="GO" id="GO:0016877">
    <property type="term" value="F:ligase activity, forming carbon-sulfur bonds"/>
    <property type="evidence" value="ECO:0007669"/>
    <property type="project" value="UniProtKB-ARBA"/>
</dbReference>